<keyword evidence="2" id="KW-0963">Cytoplasm</keyword>
<evidence type="ECO:0000313" key="7">
    <source>
        <dbReference type="EMBL" id="MDP9821028.1"/>
    </source>
</evidence>
<dbReference type="Pfam" id="PF22381">
    <property type="entry name" value="Staph_reg_Sar_Rot"/>
    <property type="match status" value="1"/>
</dbReference>
<feature type="domain" description="HTH marR-type" evidence="6">
    <location>
        <begin position="11"/>
        <end position="142"/>
    </location>
</feature>
<dbReference type="SMART" id="SM00347">
    <property type="entry name" value="HTH_MARR"/>
    <property type="match status" value="1"/>
</dbReference>
<dbReference type="Proteomes" id="UP001240447">
    <property type="component" value="Unassembled WGS sequence"/>
</dbReference>
<organism evidence="7 8">
    <name type="scientific">Nocardioides massiliensis</name>
    <dbReference type="NCBI Taxonomy" id="1325935"/>
    <lineage>
        <taxon>Bacteria</taxon>
        <taxon>Bacillati</taxon>
        <taxon>Actinomycetota</taxon>
        <taxon>Actinomycetes</taxon>
        <taxon>Propionibacteriales</taxon>
        <taxon>Nocardioidaceae</taxon>
        <taxon>Nocardioides</taxon>
    </lineage>
</organism>
<comment type="subcellular location">
    <subcellularLocation>
        <location evidence="1">Cytoplasm</location>
    </subcellularLocation>
</comment>
<gene>
    <name evidence="7" type="ORF">J2S59_000837</name>
</gene>
<reference evidence="7 8" key="1">
    <citation type="submission" date="2023-07" db="EMBL/GenBank/DDBJ databases">
        <title>Sequencing the genomes of 1000 actinobacteria strains.</title>
        <authorList>
            <person name="Klenk H.-P."/>
        </authorList>
    </citation>
    <scope>NUCLEOTIDE SEQUENCE [LARGE SCALE GENOMIC DNA]</scope>
    <source>
        <strain evidence="7 8">GD13</strain>
    </source>
</reference>
<keyword evidence="5" id="KW-0804">Transcription</keyword>
<evidence type="ECO:0000256" key="4">
    <source>
        <dbReference type="ARBA" id="ARBA00023125"/>
    </source>
</evidence>
<accession>A0ABT9NKV5</accession>
<dbReference type="SUPFAM" id="SSF46785">
    <property type="entry name" value="Winged helix' DNA-binding domain"/>
    <property type="match status" value="1"/>
</dbReference>
<keyword evidence="8" id="KW-1185">Reference proteome</keyword>
<keyword evidence="4 7" id="KW-0238">DNA-binding</keyword>
<name>A0ABT9NKV5_9ACTN</name>
<evidence type="ECO:0000256" key="2">
    <source>
        <dbReference type="ARBA" id="ARBA00022490"/>
    </source>
</evidence>
<evidence type="ECO:0000256" key="3">
    <source>
        <dbReference type="ARBA" id="ARBA00023015"/>
    </source>
</evidence>
<comment type="caution">
    <text evidence="7">The sequence shown here is derived from an EMBL/GenBank/DDBJ whole genome shotgun (WGS) entry which is preliminary data.</text>
</comment>
<protein>
    <submittedName>
        <fullName evidence="7">DNA-binding MarR family transcriptional regulator</fullName>
    </submittedName>
</protein>
<evidence type="ECO:0000256" key="5">
    <source>
        <dbReference type="ARBA" id="ARBA00023163"/>
    </source>
</evidence>
<dbReference type="InterPro" id="IPR039422">
    <property type="entry name" value="MarR/SlyA-like"/>
</dbReference>
<sequence>MPSAHPQLDLDAQLCFPLYAAARAVTGQYADLLDEVGLTYPQYLCLLTLWSADEPLTIGEVGRRLRLDSGTLTPVMKRLEAAGHVHRERDPADERRVRVVLTNTGRALQDRVAEVPGRLWERLDLTAEDASDLRRLLDGILRALPA</sequence>
<evidence type="ECO:0000313" key="8">
    <source>
        <dbReference type="Proteomes" id="UP001240447"/>
    </source>
</evidence>
<keyword evidence="3" id="KW-0805">Transcription regulation</keyword>
<evidence type="ECO:0000259" key="6">
    <source>
        <dbReference type="PROSITE" id="PS50995"/>
    </source>
</evidence>
<dbReference type="InterPro" id="IPR036388">
    <property type="entry name" value="WH-like_DNA-bd_sf"/>
</dbReference>
<dbReference type="InterPro" id="IPR055166">
    <property type="entry name" value="Transc_reg_Sar_Rot_HTH"/>
</dbReference>
<dbReference type="PANTHER" id="PTHR33164">
    <property type="entry name" value="TRANSCRIPTIONAL REGULATOR, MARR FAMILY"/>
    <property type="match status" value="1"/>
</dbReference>
<dbReference type="PROSITE" id="PS50995">
    <property type="entry name" value="HTH_MARR_2"/>
    <property type="match status" value="1"/>
</dbReference>
<dbReference type="RefSeq" id="WP_068121081.1">
    <property type="nucleotide sequence ID" value="NZ_CCXJ01000335.1"/>
</dbReference>
<evidence type="ECO:0000256" key="1">
    <source>
        <dbReference type="ARBA" id="ARBA00004496"/>
    </source>
</evidence>
<dbReference type="EMBL" id="JAUSQM010000001">
    <property type="protein sequence ID" value="MDP9821028.1"/>
    <property type="molecule type" value="Genomic_DNA"/>
</dbReference>
<proteinExistence type="predicted"/>
<dbReference type="InterPro" id="IPR036390">
    <property type="entry name" value="WH_DNA-bd_sf"/>
</dbReference>
<dbReference type="PRINTS" id="PR00598">
    <property type="entry name" value="HTHMARR"/>
</dbReference>
<dbReference type="InterPro" id="IPR000835">
    <property type="entry name" value="HTH_MarR-typ"/>
</dbReference>
<dbReference type="PANTHER" id="PTHR33164:SF5">
    <property type="entry name" value="ORGANIC HYDROPEROXIDE RESISTANCE TRANSCRIPTIONAL REGULATOR"/>
    <property type="match status" value="1"/>
</dbReference>
<dbReference type="GO" id="GO:0003677">
    <property type="term" value="F:DNA binding"/>
    <property type="evidence" value="ECO:0007669"/>
    <property type="project" value="UniProtKB-KW"/>
</dbReference>
<dbReference type="Gene3D" id="1.10.10.10">
    <property type="entry name" value="Winged helix-like DNA-binding domain superfamily/Winged helix DNA-binding domain"/>
    <property type="match status" value="1"/>
</dbReference>